<evidence type="ECO:0000313" key="2">
    <source>
        <dbReference type="EMBL" id="GCE92288.1"/>
    </source>
</evidence>
<feature type="signal peptide" evidence="1">
    <location>
        <begin position="1"/>
        <end position="21"/>
    </location>
</feature>
<dbReference type="Proteomes" id="UP000326169">
    <property type="component" value="Unassembled WGS sequence"/>
</dbReference>
<proteinExistence type="predicted"/>
<reference evidence="2 3" key="1">
    <citation type="journal article" date="2019" name="J Genomics">
        <title>The Draft Genome of a Hydrogen-producing Cyanobacterium, Arthrospira platensis NIES-46.</title>
        <authorList>
            <person name="Suzuki S."/>
            <person name="Yamaguchi H."/>
            <person name="Kawachi M."/>
        </authorList>
    </citation>
    <scope>NUCLEOTIDE SEQUENCE [LARGE SCALE GENOMIC DNA]</scope>
    <source>
        <strain evidence="2 3">NIES-46</strain>
    </source>
</reference>
<feature type="chain" id="PRO_5047513556" description="Lipoprotein" evidence="1">
    <location>
        <begin position="22"/>
        <end position="449"/>
    </location>
</feature>
<comment type="caution">
    <text evidence="2">The sequence shown here is derived from an EMBL/GenBank/DDBJ whole genome shotgun (WGS) entry which is preliminary data.</text>
</comment>
<evidence type="ECO:0000313" key="3">
    <source>
        <dbReference type="Proteomes" id="UP000326169"/>
    </source>
</evidence>
<organism evidence="2 3">
    <name type="scientific">Limnospira platensis NIES-46</name>
    <dbReference type="NCBI Taxonomy" id="1236695"/>
    <lineage>
        <taxon>Bacteria</taxon>
        <taxon>Bacillati</taxon>
        <taxon>Cyanobacteriota</taxon>
        <taxon>Cyanophyceae</taxon>
        <taxon>Oscillatoriophycideae</taxon>
        <taxon>Oscillatoriales</taxon>
        <taxon>Sirenicapillariaceae</taxon>
        <taxon>Limnospira</taxon>
    </lineage>
</organism>
<sequence>MLKKGFQVTMMIFCLSLAACAPKQITKDCDLPGIWVETEEVNSSITPIIQIDGTPSMQGFVTIPTSRYIRTLRLIDTVVTTAFANSQPPQYYRFGMARSRFTDESSSLSAQKPWFYDRTLEKLLDADLDVAIAPVEGNPREQISIIIVDLYQQDGEIARVLNSLRVNYLEKGLAVGILAVKSEFDGIVYDIGLNNESVQYRTTQNQPEGFQPFYVLVLSTYENVAHFFDRIKTASQSEGLNFTDDKFVIFYPRFLSEPLRLNIDPNPGNFNNVDGIRRLHTINDGNVMVSVGDRQTTEILMLTNPNSQDKKIPYQIPYQGLPYLLPINDIQVEVSPSIYNSEDRSFVPFNPNPIQFHNWNIDGNKLNFDINFNTRVMTSGVYWFTVDLSPKSLQSPPWWTEWNLRENEPFKGGTTYNLWPFMENLKKLNLELHQDTGMGRLCYLLHQNF</sequence>
<protein>
    <recommendedName>
        <fullName evidence="4">Lipoprotein</fullName>
    </recommendedName>
</protein>
<dbReference type="PROSITE" id="PS51257">
    <property type="entry name" value="PROKAR_LIPOPROTEIN"/>
    <property type="match status" value="1"/>
</dbReference>
<dbReference type="EMBL" id="BIMW01000010">
    <property type="protein sequence ID" value="GCE92288.1"/>
    <property type="molecule type" value="Genomic_DNA"/>
</dbReference>
<gene>
    <name evidence="2" type="ORF">NIES46_03270</name>
</gene>
<evidence type="ECO:0000256" key="1">
    <source>
        <dbReference type="SAM" id="SignalP"/>
    </source>
</evidence>
<keyword evidence="1" id="KW-0732">Signal</keyword>
<evidence type="ECO:0008006" key="4">
    <source>
        <dbReference type="Google" id="ProtNLM"/>
    </source>
</evidence>
<accession>A0A5M3T2S3</accession>
<keyword evidence="3" id="KW-1185">Reference proteome</keyword>
<name>A0A5M3T2S3_LIMPL</name>